<evidence type="ECO:0000256" key="3">
    <source>
        <dbReference type="ARBA" id="ARBA00022679"/>
    </source>
</evidence>
<dbReference type="InParanoid" id="A0A251SSX7"/>
<dbReference type="OMA" id="ACASKEF"/>
<dbReference type="FunFam" id="3.40.50.2000:FF:000060">
    <property type="entry name" value="Glycosyltransferase"/>
    <property type="match status" value="1"/>
</dbReference>
<protein>
    <recommendedName>
        <fullName evidence="5">Glycosyltransferase</fullName>
        <ecNumber evidence="5">2.4.1.-</ecNumber>
    </recommendedName>
</protein>
<dbReference type="OrthoDB" id="5835829at2759"/>
<evidence type="ECO:0000256" key="4">
    <source>
        <dbReference type="RuleBase" id="RU003718"/>
    </source>
</evidence>
<dbReference type="AlphaFoldDB" id="A0A251SSX7"/>
<dbReference type="CDD" id="cd03784">
    <property type="entry name" value="GT1_Gtf-like"/>
    <property type="match status" value="1"/>
</dbReference>
<reference evidence="7" key="3">
    <citation type="submission" date="2020-06" db="EMBL/GenBank/DDBJ databases">
        <title>Helianthus annuus Genome sequencing and assembly Release 2.</title>
        <authorList>
            <person name="Gouzy J."/>
            <person name="Langlade N."/>
            <person name="Munos S."/>
        </authorList>
    </citation>
    <scope>NUCLEOTIDE SEQUENCE</scope>
    <source>
        <tissue evidence="7">Leaves</tissue>
    </source>
</reference>
<dbReference type="PANTHER" id="PTHR48044:SF22">
    <property type="entry name" value="GLYCOSYLTRANSFERASE"/>
    <property type="match status" value="1"/>
</dbReference>
<dbReference type="InterPro" id="IPR058980">
    <property type="entry name" value="Glyco_transf_N"/>
</dbReference>
<dbReference type="Proteomes" id="UP000215914">
    <property type="component" value="Chromosome 13"/>
</dbReference>
<dbReference type="PROSITE" id="PS00375">
    <property type="entry name" value="UDPGT"/>
    <property type="match status" value="1"/>
</dbReference>
<organism evidence="8 9">
    <name type="scientific">Helianthus annuus</name>
    <name type="common">Common sunflower</name>
    <dbReference type="NCBI Taxonomy" id="4232"/>
    <lineage>
        <taxon>Eukaryota</taxon>
        <taxon>Viridiplantae</taxon>
        <taxon>Streptophyta</taxon>
        <taxon>Embryophyta</taxon>
        <taxon>Tracheophyta</taxon>
        <taxon>Spermatophyta</taxon>
        <taxon>Magnoliopsida</taxon>
        <taxon>eudicotyledons</taxon>
        <taxon>Gunneridae</taxon>
        <taxon>Pentapetalae</taxon>
        <taxon>asterids</taxon>
        <taxon>campanulids</taxon>
        <taxon>Asterales</taxon>
        <taxon>Asteraceae</taxon>
        <taxon>Asteroideae</taxon>
        <taxon>Heliantheae alliance</taxon>
        <taxon>Heliantheae</taxon>
        <taxon>Helianthus</taxon>
    </lineage>
</organism>
<proteinExistence type="inferred from homology"/>
<dbReference type="GO" id="GO:0009690">
    <property type="term" value="P:cytokinin metabolic process"/>
    <property type="evidence" value="ECO:0007669"/>
    <property type="project" value="UniProtKB-ARBA"/>
</dbReference>
<dbReference type="SUPFAM" id="SSF53756">
    <property type="entry name" value="UDP-Glycosyltransferase/glycogen phosphorylase"/>
    <property type="match status" value="1"/>
</dbReference>
<dbReference type="FunFam" id="3.40.50.2000:FF:000238">
    <property type="entry name" value="Glycosyltransferase"/>
    <property type="match status" value="1"/>
</dbReference>
<feature type="domain" description="Glycosyltransferase N-terminal" evidence="6">
    <location>
        <begin position="7"/>
        <end position="242"/>
    </location>
</feature>
<dbReference type="EMBL" id="CM007902">
    <property type="protein sequence ID" value="OTG00641.1"/>
    <property type="molecule type" value="Genomic_DNA"/>
</dbReference>
<reference evidence="8" key="2">
    <citation type="submission" date="2017-02" db="EMBL/GenBank/DDBJ databases">
        <title>Sunflower complete genome.</title>
        <authorList>
            <person name="Langlade N."/>
            <person name="Munos S."/>
        </authorList>
    </citation>
    <scope>NUCLEOTIDE SEQUENCE [LARGE SCALE GENOMIC DNA]</scope>
    <source>
        <tissue evidence="8">Leaves</tissue>
    </source>
</reference>
<dbReference type="GO" id="GO:0050404">
    <property type="term" value="F:zeatin O-beta-D-xylosyltransferase activity"/>
    <property type="evidence" value="ECO:0007669"/>
    <property type="project" value="UniProtKB-ARBA"/>
</dbReference>
<dbReference type="Gene3D" id="3.40.50.2000">
    <property type="entry name" value="Glycogen Phosphorylase B"/>
    <property type="match status" value="2"/>
</dbReference>
<dbReference type="InterPro" id="IPR035595">
    <property type="entry name" value="UDP_glycos_trans_CS"/>
</dbReference>
<dbReference type="EC" id="2.4.1.-" evidence="5"/>
<name>A0A251SSX7_HELAN</name>
<evidence type="ECO:0000256" key="2">
    <source>
        <dbReference type="ARBA" id="ARBA00022676"/>
    </source>
</evidence>
<evidence type="ECO:0000256" key="1">
    <source>
        <dbReference type="ARBA" id="ARBA00009995"/>
    </source>
</evidence>
<evidence type="ECO:0000256" key="5">
    <source>
        <dbReference type="RuleBase" id="RU362057"/>
    </source>
</evidence>
<keyword evidence="2 4" id="KW-0328">Glycosyltransferase</keyword>
<keyword evidence="3 4" id="KW-0808">Transferase</keyword>
<evidence type="ECO:0000313" key="7">
    <source>
        <dbReference type="EMBL" id="KAF5772077.1"/>
    </source>
</evidence>
<comment type="similarity">
    <text evidence="1 4">Belongs to the UDP-glycosyltransferase family.</text>
</comment>
<dbReference type="InterPro" id="IPR002213">
    <property type="entry name" value="UDP_glucos_trans"/>
</dbReference>
<dbReference type="STRING" id="4232.A0A251SSX7"/>
<evidence type="ECO:0000259" key="6">
    <source>
        <dbReference type="Pfam" id="PF26168"/>
    </source>
</evidence>
<accession>A0A251SSX7</accession>
<dbReference type="GO" id="GO:0016138">
    <property type="term" value="P:glycoside biosynthetic process"/>
    <property type="evidence" value="ECO:0007669"/>
    <property type="project" value="UniProtKB-ARBA"/>
</dbReference>
<gene>
    <name evidence="8" type="ORF">HannXRQ_Chr13g0393311</name>
    <name evidence="7" type="ORF">HanXRQr2_Chr13g0572531</name>
</gene>
<dbReference type="Pfam" id="PF00201">
    <property type="entry name" value="UDPGT"/>
    <property type="match status" value="1"/>
</dbReference>
<keyword evidence="9" id="KW-1185">Reference proteome</keyword>
<reference evidence="7 9" key="1">
    <citation type="journal article" date="2017" name="Nature">
        <title>The sunflower genome provides insights into oil metabolism, flowering and Asterid evolution.</title>
        <authorList>
            <person name="Badouin H."/>
            <person name="Gouzy J."/>
            <person name="Grassa C.J."/>
            <person name="Murat F."/>
            <person name="Staton S.E."/>
            <person name="Cottret L."/>
            <person name="Lelandais-Briere C."/>
            <person name="Owens G.L."/>
            <person name="Carrere S."/>
            <person name="Mayjonade B."/>
            <person name="Legrand L."/>
            <person name="Gill N."/>
            <person name="Kane N.C."/>
            <person name="Bowers J.E."/>
            <person name="Hubner S."/>
            <person name="Bellec A."/>
            <person name="Berard A."/>
            <person name="Berges H."/>
            <person name="Blanchet N."/>
            <person name="Boniface M.C."/>
            <person name="Brunel D."/>
            <person name="Catrice O."/>
            <person name="Chaidir N."/>
            <person name="Claudel C."/>
            <person name="Donnadieu C."/>
            <person name="Faraut T."/>
            <person name="Fievet G."/>
            <person name="Helmstetter N."/>
            <person name="King M."/>
            <person name="Knapp S.J."/>
            <person name="Lai Z."/>
            <person name="Le Paslier M.C."/>
            <person name="Lippi Y."/>
            <person name="Lorenzon L."/>
            <person name="Mandel J.R."/>
            <person name="Marage G."/>
            <person name="Marchand G."/>
            <person name="Marquand E."/>
            <person name="Bret-Mestries E."/>
            <person name="Morien E."/>
            <person name="Nambeesan S."/>
            <person name="Nguyen T."/>
            <person name="Pegot-Espagnet P."/>
            <person name="Pouilly N."/>
            <person name="Raftis F."/>
            <person name="Sallet E."/>
            <person name="Schiex T."/>
            <person name="Thomas J."/>
            <person name="Vandecasteele C."/>
            <person name="Vares D."/>
            <person name="Vear F."/>
            <person name="Vautrin S."/>
            <person name="Crespi M."/>
            <person name="Mangin B."/>
            <person name="Burke J.M."/>
            <person name="Salse J."/>
            <person name="Munos S."/>
            <person name="Vincourt P."/>
            <person name="Rieseberg L.H."/>
            <person name="Langlade N.B."/>
        </authorList>
    </citation>
    <scope>NUCLEOTIDE SEQUENCE [LARGE SCALE GENOMIC DNA]</scope>
    <source>
        <strain evidence="9">cv. SF193</strain>
        <tissue evidence="7">Leaves</tissue>
    </source>
</reference>
<sequence>MVAHKNKVVVVMVPLPLQGHINQLLHLSRLISTHNVPVHFIGTAIHASRAKLRLQGWNPNTISTIFFHDLPIPPFSSPPPNPNSTNKFPSHLQPLCEAATHLRSPITSLLRKLSPTTHRLVIIHDSLMGSVVQDFVSLPNAESYTFHSVSAFSIALYTSEEVREQIRNLVEPNELTEDELGFEGCFTSEFKKFIAAQHGYAKLSSGRIYNTCRVVEQPILDMLETEARKRNKLLWALGPFNPVNFQSGSKFSGKDSGPVERCLNWLDKQPSNSVIFISFGTTTSFSEKQISEIATGLEKSEQKFVWVVRDADRGDSSKDNTIPVELPEGFENGVKDRGLVVREWAPQLDILAHPSIGGFVSHCGWNSCIESMSMGVPIAAWPMHSDQPNNAVLVTKILKVGIVVKDWCQREEVVAAEVVEKAVKRLIGSKEGEEIRKRAVEIGHRIRKSVRDGGVTQMELESFIAHISR</sequence>
<dbReference type="GO" id="GO:0035251">
    <property type="term" value="F:UDP-glucosyltransferase activity"/>
    <property type="evidence" value="ECO:0000318"/>
    <property type="project" value="GO_Central"/>
</dbReference>
<dbReference type="Pfam" id="PF26168">
    <property type="entry name" value="Glyco_transf_N"/>
    <property type="match status" value="1"/>
</dbReference>
<evidence type="ECO:0000313" key="8">
    <source>
        <dbReference type="EMBL" id="OTG00641.1"/>
    </source>
</evidence>
<dbReference type="Gramene" id="mRNA:HanXRQr2_Chr13g0572531">
    <property type="protein sequence ID" value="mRNA:HanXRQr2_Chr13g0572531"/>
    <property type="gene ID" value="HanXRQr2_Chr13g0572531"/>
</dbReference>
<dbReference type="EMBL" id="MNCJ02000328">
    <property type="protein sequence ID" value="KAF5772077.1"/>
    <property type="molecule type" value="Genomic_DNA"/>
</dbReference>
<evidence type="ECO:0000313" key="9">
    <source>
        <dbReference type="Proteomes" id="UP000215914"/>
    </source>
</evidence>
<dbReference type="PANTHER" id="PTHR48044">
    <property type="entry name" value="GLYCOSYLTRANSFERASE"/>
    <property type="match status" value="1"/>
</dbReference>